<evidence type="ECO:0000313" key="3">
    <source>
        <dbReference type="Proteomes" id="UP000267464"/>
    </source>
</evidence>
<feature type="domain" description="AB hydrolase-1" evidence="1">
    <location>
        <begin position="49"/>
        <end position="200"/>
    </location>
</feature>
<dbReference type="Proteomes" id="UP000267464">
    <property type="component" value="Unassembled WGS sequence"/>
</dbReference>
<keyword evidence="2" id="KW-0378">Hydrolase</keyword>
<reference evidence="2 3" key="1">
    <citation type="submission" date="2018-08" db="EMBL/GenBank/DDBJ databases">
        <authorList>
            <person name="Khan S.A."/>
            <person name="Jeon C.O."/>
            <person name="Chun B.H."/>
            <person name="Jeong S.E."/>
        </authorList>
    </citation>
    <scope>NUCLEOTIDE SEQUENCE [LARGE SCALE GENOMIC DNA]</scope>
    <source>
        <strain evidence="2 3">S-16</strain>
    </source>
</reference>
<dbReference type="RefSeq" id="WP_124542271.1">
    <property type="nucleotide sequence ID" value="NZ_QUSW01000006.1"/>
</dbReference>
<evidence type="ECO:0000259" key="1">
    <source>
        <dbReference type="Pfam" id="PF12697"/>
    </source>
</evidence>
<accession>A0A3N7HM66</accession>
<keyword evidence="3" id="KW-1185">Reference proteome</keyword>
<reference evidence="2 3" key="2">
    <citation type="submission" date="2018-12" db="EMBL/GenBank/DDBJ databases">
        <title>Rhizobacter gummiphilus sp. nov., a rubber-degrading bacterium isolated from the soil of a botanical garden in Japan.</title>
        <authorList>
            <person name="Shunsuke S.S."/>
        </authorList>
    </citation>
    <scope>NUCLEOTIDE SEQUENCE [LARGE SCALE GENOMIC DNA]</scope>
    <source>
        <strain evidence="2 3">S-16</strain>
    </source>
</reference>
<sequence>MSTLPAFPSVSAPAWRLLGAEPARAVIEYAAMRLMNKTALPRGDGHAVVIFPGLATNHHAVAPLKGFCTELGYAAYDWDRGFNTGPRGELEAWLDDLAQHVLELTRAHPEPVSLIGWSLGGIYAREIAKKLASRVRQVITIGTPFAGSAEQTHASGIYRLLSGQDPVIPAGMMKRLRTAPDVPTTSIFSRSDGIVAWQTCIQEADAPHTENIEVDGSHCGLGWNPQVLSIIADRLQQPMGAWQRHESASSFEQATACT</sequence>
<comment type="caution">
    <text evidence="2">The sequence shown here is derived from an EMBL/GenBank/DDBJ whole genome shotgun (WGS) entry which is preliminary data.</text>
</comment>
<dbReference type="GO" id="GO:0016787">
    <property type="term" value="F:hydrolase activity"/>
    <property type="evidence" value="ECO:0007669"/>
    <property type="project" value="UniProtKB-KW"/>
</dbReference>
<dbReference type="OrthoDB" id="345573at2"/>
<dbReference type="AlphaFoldDB" id="A0A3N7HM66"/>
<dbReference type="InterPro" id="IPR000073">
    <property type="entry name" value="AB_hydrolase_1"/>
</dbReference>
<dbReference type="SUPFAM" id="SSF53474">
    <property type="entry name" value="alpha/beta-Hydrolases"/>
    <property type="match status" value="1"/>
</dbReference>
<dbReference type="Gene3D" id="3.40.50.1820">
    <property type="entry name" value="alpha/beta hydrolase"/>
    <property type="match status" value="1"/>
</dbReference>
<evidence type="ECO:0000313" key="2">
    <source>
        <dbReference type="EMBL" id="RQP22703.1"/>
    </source>
</evidence>
<dbReference type="Pfam" id="PF12697">
    <property type="entry name" value="Abhydrolase_6"/>
    <property type="match status" value="1"/>
</dbReference>
<dbReference type="EMBL" id="QUSW01000006">
    <property type="protein sequence ID" value="RQP22703.1"/>
    <property type="molecule type" value="Genomic_DNA"/>
</dbReference>
<protein>
    <submittedName>
        <fullName evidence="2">Alpha/beta fold hydrolase</fullName>
    </submittedName>
</protein>
<organism evidence="2 3">
    <name type="scientific">Piscinibacter terrae</name>
    <dbReference type="NCBI Taxonomy" id="2496871"/>
    <lineage>
        <taxon>Bacteria</taxon>
        <taxon>Pseudomonadati</taxon>
        <taxon>Pseudomonadota</taxon>
        <taxon>Betaproteobacteria</taxon>
        <taxon>Burkholderiales</taxon>
        <taxon>Sphaerotilaceae</taxon>
        <taxon>Piscinibacter</taxon>
    </lineage>
</organism>
<dbReference type="InterPro" id="IPR029058">
    <property type="entry name" value="AB_hydrolase_fold"/>
</dbReference>
<proteinExistence type="predicted"/>
<name>A0A3N7HM66_9BURK</name>
<gene>
    <name evidence="2" type="ORF">DZC73_20590</name>
</gene>